<sequence length="414" mass="44960">MSGFVDEAQVNVRGGDGGAGCVAFRREAHVPEGGPDGGDGGKGGDIWIQADRNAASLLAFRDHPHRKAESGVHGSGAKRHGARGVDLIVAVPEATTIRDHSTGEVVADLVNHGDMWLAAHGGRGGRGNARFLSNSRRAPSFAEQGEFGEDRWFDLELRLMADAALVGFPNSGKSTLIASVSAAKPKIANYPFTTLEPNLGVVRFHEHEFVLADIPGLIEGAAEGRGLGHRFLRHIERARVLVVLLDLAPVDGRSPEEQEAILLDELERYQPELLERPRISIGTKADVATFALEGDDPMEISAVTRQGLDKFLGRLGDLIKETRQVAVEHEAFVVHRPTDEGFEVVSEGPGLWRITGRSAERVVAMADLTNLEALEYVHDRFRRMGVERALARAGAREGDFVRIAELELEYVEGM</sequence>
<evidence type="ECO:0000256" key="4">
    <source>
        <dbReference type="ARBA" id="ARBA00022723"/>
    </source>
</evidence>
<dbReference type="CDD" id="cd01898">
    <property type="entry name" value="Obg"/>
    <property type="match status" value="1"/>
</dbReference>
<dbReference type="FunFam" id="2.70.210.12:FF:000001">
    <property type="entry name" value="GTPase Obg"/>
    <property type="match status" value="1"/>
</dbReference>
<dbReference type="PRINTS" id="PR00326">
    <property type="entry name" value="GTP1OBG"/>
</dbReference>
<proteinExistence type="inferred from homology"/>
<evidence type="ECO:0000256" key="7">
    <source>
        <dbReference type="ARBA" id="ARBA00022842"/>
    </source>
</evidence>
<evidence type="ECO:0000256" key="8">
    <source>
        <dbReference type="ARBA" id="ARBA00023134"/>
    </source>
</evidence>
<organism evidence="12">
    <name type="scientific">freshwater metagenome</name>
    <dbReference type="NCBI Taxonomy" id="449393"/>
    <lineage>
        <taxon>unclassified sequences</taxon>
        <taxon>metagenomes</taxon>
        <taxon>ecological metagenomes</taxon>
    </lineage>
</organism>
<dbReference type="SUPFAM" id="SSF82051">
    <property type="entry name" value="Obg GTP-binding protein N-terminal domain"/>
    <property type="match status" value="1"/>
</dbReference>
<keyword evidence="5" id="KW-0547">Nucleotide-binding</keyword>
<dbReference type="AlphaFoldDB" id="A0A6J6Y3L4"/>
<dbReference type="Gene3D" id="3.40.50.300">
    <property type="entry name" value="P-loop containing nucleotide triphosphate hydrolases"/>
    <property type="match status" value="1"/>
</dbReference>
<dbReference type="Pfam" id="PF09269">
    <property type="entry name" value="DUF1967"/>
    <property type="match status" value="1"/>
</dbReference>
<protein>
    <submittedName>
        <fullName evidence="12">Unannotated protein</fullName>
    </submittedName>
</protein>
<dbReference type="EMBL" id="CAFAAH010000163">
    <property type="protein sequence ID" value="CAB4802088.1"/>
    <property type="molecule type" value="Genomic_DNA"/>
</dbReference>
<dbReference type="GO" id="GO:0005525">
    <property type="term" value="F:GTP binding"/>
    <property type="evidence" value="ECO:0007669"/>
    <property type="project" value="UniProtKB-KW"/>
</dbReference>
<dbReference type="EMBL" id="CAFBLK010000141">
    <property type="protein sequence ID" value="CAB4870859.1"/>
    <property type="molecule type" value="Genomic_DNA"/>
</dbReference>
<dbReference type="InterPro" id="IPR045086">
    <property type="entry name" value="OBG_GTPase"/>
</dbReference>
<dbReference type="NCBIfam" id="NF008954">
    <property type="entry name" value="PRK12296.1"/>
    <property type="match status" value="1"/>
</dbReference>
<keyword evidence="3" id="KW-0963">Cytoplasm</keyword>
<feature type="domain" description="Obg" evidence="11">
    <location>
        <begin position="2"/>
        <end position="160"/>
    </location>
</feature>
<dbReference type="GO" id="GO:0000287">
    <property type="term" value="F:magnesium ion binding"/>
    <property type="evidence" value="ECO:0007669"/>
    <property type="project" value="InterPro"/>
</dbReference>
<dbReference type="InterPro" id="IPR036346">
    <property type="entry name" value="GTP-bd_prot_GTP1/OBG_C_sf"/>
</dbReference>
<dbReference type="InterPro" id="IPR006074">
    <property type="entry name" value="GTP1-OBG_CS"/>
</dbReference>
<dbReference type="PANTHER" id="PTHR11702">
    <property type="entry name" value="DEVELOPMENTALLY REGULATED GTP-BINDING PROTEIN-RELATED"/>
    <property type="match status" value="1"/>
</dbReference>
<dbReference type="SUPFAM" id="SSF52540">
    <property type="entry name" value="P-loop containing nucleoside triphosphate hydrolases"/>
    <property type="match status" value="1"/>
</dbReference>
<gene>
    <name evidence="12" type="ORF">UFOPK2996_01129</name>
    <name evidence="13" type="ORF">UFOPK3317_00881</name>
</gene>
<dbReference type="NCBIfam" id="TIGR03595">
    <property type="entry name" value="Obg_CgtA_exten"/>
    <property type="match status" value="1"/>
</dbReference>
<evidence type="ECO:0000259" key="11">
    <source>
        <dbReference type="PROSITE" id="PS51883"/>
    </source>
</evidence>
<dbReference type="PROSITE" id="PS51881">
    <property type="entry name" value="OCT"/>
    <property type="match status" value="1"/>
</dbReference>
<evidence type="ECO:0000313" key="13">
    <source>
        <dbReference type="EMBL" id="CAB4870859.1"/>
    </source>
</evidence>
<dbReference type="InterPro" id="IPR036726">
    <property type="entry name" value="GTP1_OBG_dom_sf"/>
</dbReference>
<dbReference type="Pfam" id="PF01018">
    <property type="entry name" value="GTP1_OBG"/>
    <property type="match status" value="1"/>
</dbReference>
<name>A0A6J6Y3L4_9ZZZZ</name>
<dbReference type="Pfam" id="PF01926">
    <property type="entry name" value="MMR_HSR1"/>
    <property type="match status" value="1"/>
</dbReference>
<dbReference type="PROSITE" id="PS51710">
    <property type="entry name" value="G_OBG"/>
    <property type="match status" value="1"/>
</dbReference>
<evidence type="ECO:0000313" key="12">
    <source>
        <dbReference type="EMBL" id="CAB4802088.1"/>
    </source>
</evidence>
<evidence type="ECO:0000256" key="1">
    <source>
        <dbReference type="ARBA" id="ARBA00001946"/>
    </source>
</evidence>
<keyword evidence="7" id="KW-0460">Magnesium</keyword>
<keyword evidence="8" id="KW-0342">GTP-binding</keyword>
<dbReference type="SUPFAM" id="SSF102741">
    <property type="entry name" value="Obg GTP-binding protein C-terminal domain"/>
    <property type="match status" value="1"/>
</dbReference>
<comment type="cofactor">
    <cofactor evidence="1">
        <name>Mg(2+)</name>
        <dbReference type="ChEBI" id="CHEBI:18420"/>
    </cofactor>
</comment>
<dbReference type="NCBIfam" id="NF008955">
    <property type="entry name" value="PRK12297.1"/>
    <property type="match status" value="1"/>
</dbReference>
<comment type="similarity">
    <text evidence="2">Belongs to the TRAFAC class OBG-HflX-like GTPase superfamily. OBG GTPase family.</text>
</comment>
<dbReference type="PROSITE" id="PS00905">
    <property type="entry name" value="GTP1_OBG"/>
    <property type="match status" value="1"/>
</dbReference>
<evidence type="ECO:0000259" key="10">
    <source>
        <dbReference type="PROSITE" id="PS51881"/>
    </source>
</evidence>
<dbReference type="InterPro" id="IPR027417">
    <property type="entry name" value="P-loop_NTPase"/>
</dbReference>
<dbReference type="InterPro" id="IPR015349">
    <property type="entry name" value="OCT_dom"/>
</dbReference>
<evidence type="ECO:0000256" key="3">
    <source>
        <dbReference type="ARBA" id="ARBA00022490"/>
    </source>
</evidence>
<dbReference type="InterPro" id="IPR006169">
    <property type="entry name" value="GTP1_OBG_dom"/>
</dbReference>
<dbReference type="InterPro" id="IPR006073">
    <property type="entry name" value="GTP-bd"/>
</dbReference>
<dbReference type="GO" id="GO:0003924">
    <property type="term" value="F:GTPase activity"/>
    <property type="evidence" value="ECO:0007669"/>
    <property type="project" value="InterPro"/>
</dbReference>
<dbReference type="InterPro" id="IPR014100">
    <property type="entry name" value="GTP-bd_Obg/CgtA"/>
</dbReference>
<dbReference type="InterPro" id="IPR031167">
    <property type="entry name" value="G_OBG"/>
</dbReference>
<evidence type="ECO:0000256" key="5">
    <source>
        <dbReference type="ARBA" id="ARBA00022741"/>
    </source>
</evidence>
<dbReference type="NCBIfam" id="TIGR02729">
    <property type="entry name" value="Obg_CgtA"/>
    <property type="match status" value="1"/>
</dbReference>
<dbReference type="PANTHER" id="PTHR11702:SF31">
    <property type="entry name" value="MITOCHONDRIAL RIBOSOME-ASSOCIATED GTPASE 2"/>
    <property type="match status" value="1"/>
</dbReference>
<dbReference type="HAMAP" id="MF_01454">
    <property type="entry name" value="GTPase_Obg"/>
    <property type="match status" value="1"/>
</dbReference>
<keyword evidence="4" id="KW-0479">Metal-binding</keyword>
<evidence type="ECO:0000256" key="6">
    <source>
        <dbReference type="ARBA" id="ARBA00022801"/>
    </source>
</evidence>
<dbReference type="Gene3D" id="3.30.300.350">
    <property type="entry name" value="GTP-binding protein OBG, C-terminal domain"/>
    <property type="match status" value="1"/>
</dbReference>
<keyword evidence="6" id="KW-0378">Hydrolase</keyword>
<evidence type="ECO:0000259" key="9">
    <source>
        <dbReference type="PROSITE" id="PS51710"/>
    </source>
</evidence>
<feature type="domain" description="OBG-type G" evidence="9">
    <location>
        <begin position="161"/>
        <end position="320"/>
    </location>
</feature>
<dbReference type="PROSITE" id="PS51883">
    <property type="entry name" value="OBG"/>
    <property type="match status" value="1"/>
</dbReference>
<evidence type="ECO:0000256" key="2">
    <source>
        <dbReference type="ARBA" id="ARBA00007699"/>
    </source>
</evidence>
<dbReference type="NCBIfam" id="NF008956">
    <property type="entry name" value="PRK12299.1"/>
    <property type="match status" value="1"/>
</dbReference>
<accession>A0A6J6Y3L4</accession>
<dbReference type="Gene3D" id="2.70.210.12">
    <property type="entry name" value="GTP1/OBG domain"/>
    <property type="match status" value="1"/>
</dbReference>
<feature type="domain" description="OCT" evidence="10">
    <location>
        <begin position="334"/>
        <end position="412"/>
    </location>
</feature>
<reference evidence="12" key="1">
    <citation type="submission" date="2020-05" db="EMBL/GenBank/DDBJ databases">
        <authorList>
            <person name="Chiriac C."/>
            <person name="Salcher M."/>
            <person name="Ghai R."/>
            <person name="Kavagutti S V."/>
        </authorList>
    </citation>
    <scope>NUCLEOTIDE SEQUENCE</scope>
</reference>